<dbReference type="Pfam" id="PF10282">
    <property type="entry name" value="Lactonase"/>
    <property type="match status" value="1"/>
</dbReference>
<sequence length="342" mass="37743">MMQTLYLGSYTRRESQGIYTLDWNFEAGTLDHLNLIIKEGNPTYLGLTDNNTLVTVTARDNMGGVASYRKDDNGEFKEINHVLLEGAAPCYVGIDNHRQLVYGANYHKGEVTVYQIDETGQLTLTDTVQHEGNGPHANQASAHAHYADLTPDNRLVVCDLGTDEVYTYDVSAKGKLTEVARLNVAPGTGPRHIVFHPEGKVAYILGELANTLTVVNYDETTGTFSEITTLSTLPSDFDGESAGGAIRISEDGRFVYVSNRGHNSVAVYQTQEEGHRVEKIQTIASEGDFPRDFTLSPDNNWVLVAHQNSDNITLFKRDAENGRLTLKETDILAPECVCTYFA</sequence>
<name>A0AAE9XHN6_9ENTE</name>
<proteinExistence type="inferred from homology"/>
<dbReference type="InterPro" id="IPR050282">
    <property type="entry name" value="Cycloisomerase_2"/>
</dbReference>
<protein>
    <submittedName>
        <fullName evidence="2">Lactonase family protein</fullName>
    </submittedName>
</protein>
<dbReference type="SUPFAM" id="SSF51004">
    <property type="entry name" value="C-terminal (heme d1) domain of cytochrome cd1-nitrite reductase"/>
    <property type="match status" value="1"/>
</dbReference>
<organism evidence="2 3">
    <name type="scientific">Vagococcus lutrae</name>
    <dbReference type="NCBI Taxonomy" id="81947"/>
    <lineage>
        <taxon>Bacteria</taxon>
        <taxon>Bacillati</taxon>
        <taxon>Bacillota</taxon>
        <taxon>Bacilli</taxon>
        <taxon>Lactobacillales</taxon>
        <taxon>Enterococcaceae</taxon>
        <taxon>Vagococcus</taxon>
    </lineage>
</organism>
<evidence type="ECO:0000313" key="2">
    <source>
        <dbReference type="EMBL" id="WCG23607.1"/>
    </source>
</evidence>
<dbReference type="PANTHER" id="PTHR30344">
    <property type="entry name" value="6-PHOSPHOGLUCONOLACTONASE-RELATED"/>
    <property type="match status" value="1"/>
</dbReference>
<dbReference type="InterPro" id="IPR015943">
    <property type="entry name" value="WD40/YVTN_repeat-like_dom_sf"/>
</dbReference>
<accession>A0AAE9XHN6</accession>
<dbReference type="PANTHER" id="PTHR30344:SF1">
    <property type="entry name" value="6-PHOSPHOGLUCONOLACTONASE"/>
    <property type="match status" value="1"/>
</dbReference>
<dbReference type="AlphaFoldDB" id="A0AAE9XHN6"/>
<dbReference type="RefSeq" id="WP_248853470.1">
    <property type="nucleotide sequence ID" value="NZ_CP097053.1"/>
</dbReference>
<dbReference type="GO" id="GO:0005829">
    <property type="term" value="C:cytosol"/>
    <property type="evidence" value="ECO:0007669"/>
    <property type="project" value="TreeGrafter"/>
</dbReference>
<dbReference type="GO" id="GO:0017057">
    <property type="term" value="F:6-phosphogluconolactonase activity"/>
    <property type="evidence" value="ECO:0007669"/>
    <property type="project" value="TreeGrafter"/>
</dbReference>
<reference evidence="2" key="1">
    <citation type="submission" date="2023-01" db="EMBL/GenBank/DDBJ databases">
        <title>Oxazolidinone resistance genes in florfenicol resistant enterococci from beef cattle and veal calves at slaughter.</title>
        <authorList>
            <person name="Biggel M."/>
        </authorList>
    </citation>
    <scope>NUCLEOTIDE SEQUENCE</scope>
    <source>
        <strain evidence="2">K204-1</strain>
    </source>
</reference>
<dbReference type="EMBL" id="CP116507">
    <property type="protein sequence ID" value="WCG23607.1"/>
    <property type="molecule type" value="Genomic_DNA"/>
</dbReference>
<dbReference type="InterPro" id="IPR011048">
    <property type="entry name" value="Haem_d1_sf"/>
</dbReference>
<dbReference type="Proteomes" id="UP001179600">
    <property type="component" value="Chromosome"/>
</dbReference>
<comment type="similarity">
    <text evidence="1">Belongs to the cycloisomerase 2 family.</text>
</comment>
<evidence type="ECO:0000256" key="1">
    <source>
        <dbReference type="ARBA" id="ARBA00005564"/>
    </source>
</evidence>
<gene>
    <name evidence="2" type="ORF">PML95_03245</name>
</gene>
<evidence type="ECO:0000313" key="3">
    <source>
        <dbReference type="Proteomes" id="UP001179600"/>
    </source>
</evidence>
<dbReference type="InterPro" id="IPR019405">
    <property type="entry name" value="Lactonase_7-beta_prop"/>
</dbReference>
<dbReference type="Gene3D" id="2.130.10.10">
    <property type="entry name" value="YVTN repeat-like/Quinoprotein amine dehydrogenase"/>
    <property type="match status" value="1"/>
</dbReference>